<organism evidence="2">
    <name type="scientific">viral metagenome</name>
    <dbReference type="NCBI Taxonomy" id="1070528"/>
    <lineage>
        <taxon>unclassified sequences</taxon>
        <taxon>metagenomes</taxon>
        <taxon>organismal metagenomes</taxon>
    </lineage>
</organism>
<accession>A0A6C0H5X5</accession>
<dbReference type="AlphaFoldDB" id="A0A6C0H5X5"/>
<feature type="region of interest" description="Disordered" evidence="1">
    <location>
        <begin position="39"/>
        <end position="64"/>
    </location>
</feature>
<name>A0A6C0H5X5_9ZZZZ</name>
<evidence type="ECO:0000256" key="1">
    <source>
        <dbReference type="SAM" id="MobiDB-lite"/>
    </source>
</evidence>
<protein>
    <submittedName>
        <fullName evidence="2">Uncharacterized protein</fullName>
    </submittedName>
</protein>
<sequence>MSKNASSYSKYLNDKKCCNYLSQVSCIGQTGPTGVAGYGIQGDTGPTGESITGPTGPSSSITGPTGSKSFIIDHPIYPKTKYLVHMCLEGPEAGVFYRGESKIGDGNKTEIELPNYVSHFSSNFSVFVSAKNNFNLFSVSLVDESGKFTVYSNGIGEFYWIVYGTRKNCEFEVEPNKKDIILRGDGPYLYYDKKN</sequence>
<proteinExistence type="predicted"/>
<dbReference type="EMBL" id="MN739885">
    <property type="protein sequence ID" value="QHT75972.1"/>
    <property type="molecule type" value="Genomic_DNA"/>
</dbReference>
<reference evidence="2" key="1">
    <citation type="journal article" date="2020" name="Nature">
        <title>Giant virus diversity and host interactions through global metagenomics.</title>
        <authorList>
            <person name="Schulz F."/>
            <person name="Roux S."/>
            <person name="Paez-Espino D."/>
            <person name="Jungbluth S."/>
            <person name="Walsh D.A."/>
            <person name="Denef V.J."/>
            <person name="McMahon K.D."/>
            <person name="Konstantinidis K.T."/>
            <person name="Eloe-Fadrosh E.A."/>
            <person name="Kyrpides N.C."/>
            <person name="Woyke T."/>
        </authorList>
    </citation>
    <scope>NUCLEOTIDE SEQUENCE</scope>
    <source>
        <strain evidence="2">GVMAG-M-3300023179-71</strain>
    </source>
</reference>
<feature type="compositionally biased region" description="Low complexity" evidence="1">
    <location>
        <begin position="44"/>
        <end position="64"/>
    </location>
</feature>
<evidence type="ECO:0000313" key="2">
    <source>
        <dbReference type="EMBL" id="QHT75972.1"/>
    </source>
</evidence>